<feature type="transmembrane region" description="Helical" evidence="2">
    <location>
        <begin position="299"/>
        <end position="316"/>
    </location>
</feature>
<dbReference type="OMA" id="AFFSNWQ"/>
<dbReference type="Pfam" id="PF01554">
    <property type="entry name" value="MatE"/>
    <property type="match status" value="2"/>
</dbReference>
<evidence type="ECO:0000313" key="3">
    <source>
        <dbReference type="EMBL" id="CDW73086.1"/>
    </source>
</evidence>
<keyword evidence="2" id="KW-0472">Membrane</keyword>
<feature type="transmembrane region" description="Helical" evidence="2">
    <location>
        <begin position="337"/>
        <end position="357"/>
    </location>
</feature>
<feature type="transmembrane region" description="Helical" evidence="2">
    <location>
        <begin position="431"/>
        <end position="451"/>
    </location>
</feature>
<keyword evidence="2" id="KW-1133">Transmembrane helix</keyword>
<protein>
    <submittedName>
        <fullName evidence="3">Multidrug and toxin extrusion protein 1</fullName>
    </submittedName>
</protein>
<keyword evidence="2" id="KW-0812">Transmembrane</keyword>
<dbReference type="NCBIfam" id="TIGR00797">
    <property type="entry name" value="matE"/>
    <property type="match status" value="1"/>
</dbReference>
<feature type="transmembrane region" description="Helical" evidence="2">
    <location>
        <begin position="274"/>
        <end position="293"/>
    </location>
</feature>
<dbReference type="OrthoDB" id="2126698at2759"/>
<dbReference type="EMBL" id="CCKQ01001991">
    <property type="protein sequence ID" value="CDW73086.1"/>
    <property type="molecule type" value="Genomic_DNA"/>
</dbReference>
<feature type="transmembrane region" description="Helical" evidence="2">
    <location>
        <begin position="116"/>
        <end position="136"/>
    </location>
</feature>
<comment type="similarity">
    <text evidence="1">Belongs to the multi antimicrobial extrusion (MATE) (TC 2.A.66.1) family.</text>
</comment>
<proteinExistence type="inferred from homology"/>
<feature type="transmembrane region" description="Helical" evidence="2">
    <location>
        <begin position="64"/>
        <end position="95"/>
    </location>
</feature>
<dbReference type="InterPro" id="IPR002528">
    <property type="entry name" value="MATE_fam"/>
</dbReference>
<dbReference type="GO" id="GO:0016020">
    <property type="term" value="C:membrane"/>
    <property type="evidence" value="ECO:0007669"/>
    <property type="project" value="InterPro"/>
</dbReference>
<dbReference type="GO" id="GO:0042910">
    <property type="term" value="F:xenobiotic transmembrane transporter activity"/>
    <property type="evidence" value="ECO:0007669"/>
    <property type="project" value="InterPro"/>
</dbReference>
<dbReference type="AlphaFoldDB" id="A0A077ZX42"/>
<accession>A0A077ZX42</accession>
<reference evidence="3 4" key="1">
    <citation type="submission" date="2014-06" db="EMBL/GenBank/DDBJ databases">
        <authorList>
            <person name="Swart Estienne"/>
        </authorList>
    </citation>
    <scope>NUCLEOTIDE SEQUENCE [LARGE SCALE GENOMIC DNA]</scope>
    <source>
        <strain evidence="3 4">130c</strain>
    </source>
</reference>
<feature type="transmembrane region" description="Helical" evidence="2">
    <location>
        <begin position="400"/>
        <end position="425"/>
    </location>
</feature>
<dbReference type="InParanoid" id="A0A077ZX42"/>
<name>A0A077ZX42_STYLE</name>
<feature type="transmembrane region" description="Helical" evidence="2">
    <location>
        <begin position="208"/>
        <end position="230"/>
    </location>
</feature>
<feature type="transmembrane region" description="Helical" evidence="2">
    <location>
        <begin position="180"/>
        <end position="202"/>
    </location>
</feature>
<organism evidence="3 4">
    <name type="scientific">Stylonychia lemnae</name>
    <name type="common">Ciliate</name>
    <dbReference type="NCBI Taxonomy" id="5949"/>
    <lineage>
        <taxon>Eukaryota</taxon>
        <taxon>Sar</taxon>
        <taxon>Alveolata</taxon>
        <taxon>Ciliophora</taxon>
        <taxon>Intramacronucleata</taxon>
        <taxon>Spirotrichea</taxon>
        <taxon>Stichotrichia</taxon>
        <taxon>Sporadotrichida</taxon>
        <taxon>Oxytrichidae</taxon>
        <taxon>Stylonychinae</taxon>
        <taxon>Stylonychia</taxon>
    </lineage>
</organism>
<feature type="transmembrane region" description="Helical" evidence="2">
    <location>
        <begin position="148"/>
        <end position="168"/>
    </location>
</feature>
<dbReference type="GO" id="GO:0015297">
    <property type="term" value="F:antiporter activity"/>
    <property type="evidence" value="ECO:0007669"/>
    <property type="project" value="InterPro"/>
</dbReference>
<keyword evidence="4" id="KW-1185">Reference proteome</keyword>
<dbReference type="PANTHER" id="PTHR11206">
    <property type="entry name" value="MULTIDRUG RESISTANCE PROTEIN"/>
    <property type="match status" value="1"/>
</dbReference>
<dbReference type="Proteomes" id="UP000039865">
    <property type="component" value="Unassembled WGS sequence"/>
</dbReference>
<sequence>MISSNLIIEQSKNTKENSREKTLSKIKLTKSVFSQSVPVIIQSIILCSQYIVDLYYSGYDPDPSVIAGVGFSSTFTNIIFFAVCFGFNGLLLSLVSQSIGAGNLRQAGIYVNRARVIIAAWLPIAIFLSFFVESMIKGIGIDSKTAKNAQLFTTGSIPYWIAFMYFDIARQYLYAFNKSFICTCILCIQAVCHIILCQIAIVNLGLPFYYISYLASLEQCTSVIIIHIYLKCSPQYKEFWFFGVKETFQNLGDYTKLAIPGAIMYALEYAGYEVLCMISGYISVTANAAQFIILSTNVMFYMIPQGIGLANTAIVGKSIGKMQSNVAKAQSNYIIKLSYVFALLMASIQFSLRYQIARIFTSNPEVIEIIVYSTQVSCISLALDFIYCVQQGSIRALTKFNHAIIGGFVAFYGFASPLGYIFAIYLELGVLGLWLGLTIGQMIVISYYQYLLNWGFDWEKITKECFERQEQDQNDDKGNENLLEASKIQLSTRKCSDSIEMHQDLSLGSKIFDNQQ</sequence>
<feature type="transmembrane region" description="Helical" evidence="2">
    <location>
        <begin position="369"/>
        <end position="388"/>
    </location>
</feature>
<evidence type="ECO:0000256" key="1">
    <source>
        <dbReference type="ARBA" id="ARBA00010199"/>
    </source>
</evidence>
<evidence type="ECO:0000313" key="4">
    <source>
        <dbReference type="Proteomes" id="UP000039865"/>
    </source>
</evidence>
<feature type="transmembrane region" description="Helical" evidence="2">
    <location>
        <begin position="32"/>
        <end position="52"/>
    </location>
</feature>
<evidence type="ECO:0000256" key="2">
    <source>
        <dbReference type="SAM" id="Phobius"/>
    </source>
</evidence>
<gene>
    <name evidence="3" type="primary">Contig14259.g15184</name>
    <name evidence="3" type="ORF">STYLEM_2055</name>
</gene>